<protein>
    <submittedName>
        <fullName evidence="7">YihY/virulence factor BrkB family protein</fullName>
    </submittedName>
</protein>
<comment type="subcellular location">
    <subcellularLocation>
        <location evidence="1">Cell membrane</location>
        <topology evidence="1">Multi-pass membrane protein</topology>
    </subcellularLocation>
</comment>
<evidence type="ECO:0000313" key="7">
    <source>
        <dbReference type="EMBL" id="UUP14228.1"/>
    </source>
</evidence>
<feature type="transmembrane region" description="Helical" evidence="6">
    <location>
        <begin position="211"/>
        <end position="234"/>
    </location>
</feature>
<dbReference type="Proteomes" id="UP001316184">
    <property type="component" value="Chromosome"/>
</dbReference>
<accession>A0ABY5M7U3</accession>
<evidence type="ECO:0000256" key="3">
    <source>
        <dbReference type="ARBA" id="ARBA00022692"/>
    </source>
</evidence>
<evidence type="ECO:0000256" key="4">
    <source>
        <dbReference type="ARBA" id="ARBA00022989"/>
    </source>
</evidence>
<dbReference type="EMBL" id="CP102173">
    <property type="protein sequence ID" value="UUP14228.1"/>
    <property type="molecule type" value="Genomic_DNA"/>
</dbReference>
<feature type="transmembrane region" description="Helical" evidence="6">
    <location>
        <begin position="42"/>
        <end position="64"/>
    </location>
</feature>
<evidence type="ECO:0000256" key="5">
    <source>
        <dbReference type="ARBA" id="ARBA00023136"/>
    </source>
</evidence>
<reference evidence="7 8" key="1">
    <citation type="submission" date="2022-08" db="EMBL/GenBank/DDBJ databases">
        <title>novel species in genus Aeromicrobium.</title>
        <authorList>
            <person name="Ye L."/>
        </authorList>
    </citation>
    <scope>NUCLEOTIDE SEQUENCE [LARGE SCALE GENOMIC DNA]</scope>
    <source>
        <strain evidence="8">zg-Y1379</strain>
    </source>
</reference>
<evidence type="ECO:0000256" key="1">
    <source>
        <dbReference type="ARBA" id="ARBA00004651"/>
    </source>
</evidence>
<proteinExistence type="predicted"/>
<organism evidence="7 8">
    <name type="scientific">Aeromicrobium wangtongii</name>
    <dbReference type="NCBI Taxonomy" id="2969247"/>
    <lineage>
        <taxon>Bacteria</taxon>
        <taxon>Bacillati</taxon>
        <taxon>Actinomycetota</taxon>
        <taxon>Actinomycetes</taxon>
        <taxon>Propionibacteriales</taxon>
        <taxon>Nocardioidaceae</taxon>
        <taxon>Aeromicrobium</taxon>
    </lineage>
</organism>
<keyword evidence="4 6" id="KW-1133">Transmembrane helix</keyword>
<dbReference type="Pfam" id="PF03631">
    <property type="entry name" value="Virul_fac_BrkB"/>
    <property type="match status" value="1"/>
</dbReference>
<evidence type="ECO:0000256" key="6">
    <source>
        <dbReference type="SAM" id="Phobius"/>
    </source>
</evidence>
<feature type="transmembrane region" description="Helical" evidence="6">
    <location>
        <begin position="180"/>
        <end position="199"/>
    </location>
</feature>
<keyword evidence="2" id="KW-1003">Cell membrane</keyword>
<feature type="transmembrane region" description="Helical" evidence="6">
    <location>
        <begin position="254"/>
        <end position="273"/>
    </location>
</feature>
<evidence type="ECO:0000313" key="8">
    <source>
        <dbReference type="Proteomes" id="UP001316184"/>
    </source>
</evidence>
<sequence length="289" mass="30790">MATGDRNARASWSGVVARTREALGTAMRAIGRRDVNVAAAQLTYFGGIAIVPWLLLACWSTTWFGGASASETWLLDLQVLVPPDMGAREPFRQLVQAGVGLGWVGALAALIPATFYGEGIRRGCLSLLPASDRFTGWRARAAILPLLVIAPPLAIASVHLSSTLVDLAARDGVWPHLARIVISFTITWLALALPLAWTYRQVAPGYLPWTSAALGGLATASFLAGFLQGFLLFLSIPVDVGVPFGGLDVVGGTVAAAFWLFLLHLVLLVGWVVTVEVDERLRRPDAEPA</sequence>
<keyword evidence="3 6" id="KW-0812">Transmembrane</keyword>
<feature type="transmembrane region" description="Helical" evidence="6">
    <location>
        <begin position="137"/>
        <end position="160"/>
    </location>
</feature>
<gene>
    <name evidence="7" type="ORF">NQV15_02630</name>
</gene>
<name>A0ABY5M7U3_9ACTN</name>
<keyword evidence="5 6" id="KW-0472">Membrane</keyword>
<feature type="transmembrane region" description="Helical" evidence="6">
    <location>
        <begin position="94"/>
        <end position="116"/>
    </location>
</feature>
<keyword evidence="8" id="KW-1185">Reference proteome</keyword>
<dbReference type="InterPro" id="IPR017039">
    <property type="entry name" value="Virul_fac_BrkB"/>
</dbReference>
<evidence type="ECO:0000256" key="2">
    <source>
        <dbReference type="ARBA" id="ARBA00022475"/>
    </source>
</evidence>
<dbReference type="RefSeq" id="WP_232398052.1">
    <property type="nucleotide sequence ID" value="NZ_CP102173.1"/>
</dbReference>